<keyword evidence="2" id="KW-0472">Membrane</keyword>
<name>A0A6J8AG27_MYTCO</name>
<keyword evidence="4" id="KW-1185">Reference proteome</keyword>
<dbReference type="Proteomes" id="UP000507470">
    <property type="component" value="Unassembled WGS sequence"/>
</dbReference>
<sequence length="320" mass="36015">MGLQRIVFQKLVIISFGLFIVAADFLFVQNRTNWIEALIGCTSQEGELSNEEDIGGCNNRVTGKNIWTGNHQILSPWLGKKELNISNVDNLKYSGNCVGTRCKNGESVLEVYNCSSQIKAFCQRGTNSTQRFSWKDAEHFCNINNTDFSVTNHEHICNNTDDAVHNSGSYWTGYKRYWYKSTSQMSTESIQSLSEVFNCSYMTCQNEDVTAIHKQGNCSQELDGYACLINGVLETTSKEESSISINFTIRTKNQTTTESNADTSNNQHKGHVTSKQIVSSRESKTTIMNIAMSTTLEKLAKKPSYIGTFRFFLNVFVALY</sequence>
<proteinExistence type="predicted"/>
<keyword evidence="2" id="KW-1133">Transmembrane helix</keyword>
<dbReference type="InterPro" id="IPR016187">
    <property type="entry name" value="CTDL_fold"/>
</dbReference>
<evidence type="ECO:0000256" key="2">
    <source>
        <dbReference type="SAM" id="Phobius"/>
    </source>
</evidence>
<organism evidence="3 4">
    <name type="scientific">Mytilus coruscus</name>
    <name type="common">Sea mussel</name>
    <dbReference type="NCBI Taxonomy" id="42192"/>
    <lineage>
        <taxon>Eukaryota</taxon>
        <taxon>Metazoa</taxon>
        <taxon>Spiralia</taxon>
        <taxon>Lophotrochozoa</taxon>
        <taxon>Mollusca</taxon>
        <taxon>Bivalvia</taxon>
        <taxon>Autobranchia</taxon>
        <taxon>Pteriomorphia</taxon>
        <taxon>Mytilida</taxon>
        <taxon>Mytiloidea</taxon>
        <taxon>Mytilidae</taxon>
        <taxon>Mytilinae</taxon>
        <taxon>Mytilus</taxon>
    </lineage>
</organism>
<dbReference type="OrthoDB" id="10599307at2759"/>
<protein>
    <submittedName>
        <fullName evidence="3">Uncharacterized protein</fullName>
    </submittedName>
</protein>
<keyword evidence="2" id="KW-0812">Transmembrane</keyword>
<reference evidence="3 4" key="1">
    <citation type="submission" date="2020-06" db="EMBL/GenBank/DDBJ databases">
        <authorList>
            <person name="Li R."/>
            <person name="Bekaert M."/>
        </authorList>
    </citation>
    <scope>NUCLEOTIDE SEQUENCE [LARGE SCALE GENOMIC DNA]</scope>
    <source>
        <strain evidence="4">wild</strain>
    </source>
</reference>
<accession>A0A6J8AG27</accession>
<dbReference type="AlphaFoldDB" id="A0A6J8AG27"/>
<feature type="transmembrane region" description="Helical" evidence="2">
    <location>
        <begin position="6"/>
        <end position="28"/>
    </location>
</feature>
<dbReference type="EMBL" id="CACVKT020001364">
    <property type="protein sequence ID" value="CAC5367623.1"/>
    <property type="molecule type" value="Genomic_DNA"/>
</dbReference>
<dbReference type="SUPFAM" id="SSF56436">
    <property type="entry name" value="C-type lectin-like"/>
    <property type="match status" value="1"/>
</dbReference>
<evidence type="ECO:0000256" key="1">
    <source>
        <dbReference type="SAM" id="MobiDB-lite"/>
    </source>
</evidence>
<gene>
    <name evidence="3" type="ORF">MCOR_7459</name>
</gene>
<feature type="region of interest" description="Disordered" evidence="1">
    <location>
        <begin position="255"/>
        <end position="276"/>
    </location>
</feature>
<evidence type="ECO:0000313" key="3">
    <source>
        <dbReference type="EMBL" id="CAC5367623.1"/>
    </source>
</evidence>
<evidence type="ECO:0000313" key="4">
    <source>
        <dbReference type="Proteomes" id="UP000507470"/>
    </source>
</evidence>